<evidence type="ECO:0000313" key="1">
    <source>
        <dbReference type="EMBL" id="ADJ55553.1"/>
    </source>
</evidence>
<organism evidence="1 2">
    <name type="scientific">Escherichia phage RB16</name>
    <dbReference type="NCBI Taxonomy" id="2681599"/>
    <lineage>
        <taxon>Viruses</taxon>
        <taxon>Duplodnaviria</taxon>
        <taxon>Heunggongvirae</taxon>
        <taxon>Uroviricota</taxon>
        <taxon>Caudoviricetes</taxon>
        <taxon>Pantevenvirales</taxon>
        <taxon>Straboviridae</taxon>
        <taxon>Pseudotevenvirus</taxon>
        <taxon>Pseudotevenvirus RB16</taxon>
    </lineage>
</organism>
<evidence type="ECO:0000313" key="2">
    <source>
        <dbReference type="Proteomes" id="UP000001091"/>
    </source>
</evidence>
<dbReference type="Proteomes" id="UP000001091">
    <property type="component" value="Segment"/>
</dbReference>
<dbReference type="KEGG" id="vg:9712990"/>
<proteinExistence type="predicted"/>
<dbReference type="EMBL" id="HM134276">
    <property type="protein sequence ID" value="ADJ55553.1"/>
    <property type="molecule type" value="Genomic_DNA"/>
</dbReference>
<protein>
    <submittedName>
        <fullName evidence="1">Uncharacterized protein</fullName>
    </submittedName>
</protein>
<accession>D9ICW0</accession>
<keyword evidence="2" id="KW-1185">Reference proteome</keyword>
<sequence length="20" mass="2284">MIQLKLDTHTLNNLFPEAKG</sequence>
<reference evidence="1 2" key="1">
    <citation type="journal article" date="2010" name="Virol. J.">
        <title>Genomes of the T4-related bacteriophages as windows on microbial genome evolution.</title>
        <authorList>
            <person name="Petrov V.M."/>
            <person name="Ratnayaka S."/>
            <person name="Nolan J.M."/>
            <person name="Miller E.S."/>
            <person name="Karam J.D."/>
        </authorList>
    </citation>
    <scope>NUCLEOTIDE SEQUENCE [LARGE SCALE GENOMIC DNA]</scope>
</reference>
<gene>
    <name evidence="1" type="ORF">RB16p249</name>
</gene>
<dbReference type="RefSeq" id="YP_003858549.1">
    <property type="nucleotide sequence ID" value="NC_014467.1"/>
</dbReference>
<organismHost>
    <name type="scientific">Escherichia coli</name>
    <dbReference type="NCBI Taxonomy" id="562"/>
</organismHost>
<name>D9ICW0_BPRB1</name>
<dbReference type="GeneID" id="9712990"/>